<dbReference type="PANTHER" id="PTHR22926:SF5">
    <property type="entry name" value="PHOSPHO-N-ACETYLMURAMOYL-PENTAPEPTIDE-TRANSFERASE HOMOLOG"/>
    <property type="match status" value="1"/>
</dbReference>
<keyword evidence="5 7" id="KW-1133">Transmembrane helix</keyword>
<feature type="transmembrane region" description="Helical" evidence="7">
    <location>
        <begin position="164"/>
        <end position="183"/>
    </location>
</feature>
<accession>A0A172T2M5</accession>
<evidence type="ECO:0000256" key="8">
    <source>
        <dbReference type="NCBIfam" id="TIGR00445"/>
    </source>
</evidence>
<evidence type="ECO:0000256" key="7">
    <source>
        <dbReference type="HAMAP-Rule" id="MF_00038"/>
    </source>
</evidence>
<keyword evidence="7" id="KW-0133">Cell shape</keyword>
<name>A0A172T2M5_FERPE</name>
<proteinExistence type="inferred from homology"/>
<dbReference type="Pfam" id="PF00953">
    <property type="entry name" value="Glycos_transf_4"/>
    <property type="match status" value="1"/>
</dbReference>
<dbReference type="GO" id="GO:0008963">
    <property type="term" value="F:phospho-N-acetylmuramoyl-pentapeptide-transferase activity"/>
    <property type="evidence" value="ECO:0007669"/>
    <property type="project" value="UniProtKB-UniRule"/>
</dbReference>
<feature type="binding site" evidence="9">
    <location>
        <position position="159"/>
    </location>
    <ligand>
        <name>Mg(2+)</name>
        <dbReference type="ChEBI" id="CHEBI:18420"/>
    </ligand>
</feature>
<comment type="function">
    <text evidence="7">Catalyzes the initial step of the lipid cycle reactions in the biosynthesis of the cell wall peptidoglycan: transfers peptidoglycan precursor phospho-MurNAc-pentapeptide from UDP-MurNAc-pentapeptide onto the lipid carrier undecaprenyl phosphate, yielding undecaprenyl-pyrophosphoryl-MurNAc-pentapeptide, known as lipid I.</text>
</comment>
<protein>
    <recommendedName>
        <fullName evidence="7 8">Phospho-N-acetylmuramoyl-pentapeptide-transferase</fullName>
        <ecNumber evidence="7 8">2.7.8.13</ecNumber>
    </recommendedName>
    <alternativeName>
        <fullName evidence="7">UDP-MurNAc-pentapeptide phosphotransferase</fullName>
    </alternativeName>
</protein>
<feature type="transmembrane region" description="Helical" evidence="7">
    <location>
        <begin position="189"/>
        <end position="205"/>
    </location>
</feature>
<keyword evidence="7" id="KW-0132">Cell division</keyword>
<evidence type="ECO:0000256" key="6">
    <source>
        <dbReference type="ARBA" id="ARBA00023136"/>
    </source>
</evidence>
<dbReference type="GO" id="GO:0046872">
    <property type="term" value="F:metal ion binding"/>
    <property type="evidence" value="ECO:0007669"/>
    <property type="project" value="UniProtKB-KW"/>
</dbReference>
<evidence type="ECO:0000313" key="10">
    <source>
        <dbReference type="EMBL" id="ANE41237.1"/>
    </source>
</evidence>
<evidence type="ECO:0000256" key="3">
    <source>
        <dbReference type="ARBA" id="ARBA00022679"/>
    </source>
</evidence>
<keyword evidence="4 7" id="KW-0812">Transmembrane</keyword>
<reference evidence="10 11" key="1">
    <citation type="submission" date="2014-08" db="EMBL/GenBank/DDBJ databases">
        <title>Fervidobacterium pennivorans DYC genome.</title>
        <authorList>
            <person name="Wushke S."/>
        </authorList>
    </citation>
    <scope>NUCLEOTIDE SEQUENCE [LARGE SCALE GENOMIC DNA]</scope>
    <source>
        <strain evidence="10 11">DYC</strain>
    </source>
</reference>
<feature type="binding site" evidence="9">
    <location>
        <position position="216"/>
    </location>
    <ligand>
        <name>Mg(2+)</name>
        <dbReference type="ChEBI" id="CHEBI:18420"/>
    </ligand>
</feature>
<dbReference type="PROSITE" id="PS01347">
    <property type="entry name" value="MRAY_1"/>
    <property type="match status" value="1"/>
</dbReference>
<feature type="transmembrane region" description="Helical" evidence="7">
    <location>
        <begin position="238"/>
        <end position="260"/>
    </location>
</feature>
<keyword evidence="7 9" id="KW-0460">Magnesium</keyword>
<dbReference type="EC" id="2.7.8.13" evidence="7 8"/>
<keyword evidence="7" id="KW-0961">Cell wall biogenesis/degradation</keyword>
<comment type="catalytic activity">
    <reaction evidence="7">
        <text>UDP-N-acetyl-alpha-D-muramoyl-L-alanyl-gamma-D-glutamyl-meso-2,6-diaminopimeloyl-D-alanyl-D-alanine + di-trans,octa-cis-undecaprenyl phosphate = di-trans,octa-cis-undecaprenyl diphospho-N-acetyl-alpha-D-muramoyl-L-alanyl-D-glutamyl-meso-2,6-diaminopimeloyl-D-alanyl-D-alanine + UMP</text>
        <dbReference type="Rhea" id="RHEA:28386"/>
        <dbReference type="ChEBI" id="CHEBI:57865"/>
        <dbReference type="ChEBI" id="CHEBI:60392"/>
        <dbReference type="ChEBI" id="CHEBI:61386"/>
        <dbReference type="ChEBI" id="CHEBI:61387"/>
        <dbReference type="EC" id="2.7.8.13"/>
    </reaction>
</comment>
<dbReference type="InterPro" id="IPR018480">
    <property type="entry name" value="PNAcMuramoyl-5peptid_Trfase_CS"/>
</dbReference>
<evidence type="ECO:0000256" key="5">
    <source>
        <dbReference type="ARBA" id="ARBA00022989"/>
    </source>
</evidence>
<dbReference type="GO" id="GO:0008360">
    <property type="term" value="P:regulation of cell shape"/>
    <property type="evidence" value="ECO:0007669"/>
    <property type="project" value="UniProtKB-KW"/>
</dbReference>
<dbReference type="GO" id="GO:0009252">
    <property type="term" value="P:peptidoglycan biosynthetic process"/>
    <property type="evidence" value="ECO:0007669"/>
    <property type="project" value="UniProtKB-UniRule"/>
</dbReference>
<dbReference type="EMBL" id="CP011393">
    <property type="protein sequence ID" value="ANE41237.1"/>
    <property type="molecule type" value="Genomic_DNA"/>
</dbReference>
<dbReference type="PANTHER" id="PTHR22926">
    <property type="entry name" value="PHOSPHO-N-ACETYLMURAMOYL-PENTAPEPTIDE-TRANSFERASE"/>
    <property type="match status" value="1"/>
</dbReference>
<sequence>MQTSNIFFATVLMAEFLIGLLVFPKYINYMKKLKLGQYIRQEGPDLHNYKEGTPTAGGIVFLAIALIAGIVLGVKKELLLTILFYGFIGFLDDFVSIAKKRSLGLKAWQKLALQMLFSIWVAYTVLQYRESTVFGFPVPKWFFYIFTMFLISGYSNATNLTDGLDGLAGWVFVTSALPFLLLANDYNQLISILVLVMPLLAFLVYNTRPAKVFMGDTGSLALGAYISTYALMTSNELPLIFFTTIFLLETISVILQVGSFKLRGKRIFKMAPIHHHFELLGWTEEKIVGVFSAWNLAIAITYLSFLLRL</sequence>
<dbReference type="PROSITE" id="PS01348">
    <property type="entry name" value="MRAY_2"/>
    <property type="match status" value="1"/>
</dbReference>
<feature type="transmembrane region" description="Helical" evidence="7">
    <location>
        <begin position="212"/>
        <end position="232"/>
    </location>
</feature>
<comment type="pathway">
    <text evidence="7">Cell wall biogenesis; peptidoglycan biosynthesis.</text>
</comment>
<keyword evidence="3 7" id="KW-0808">Transferase</keyword>
<dbReference type="CDD" id="cd06852">
    <property type="entry name" value="GT_MraY"/>
    <property type="match status" value="1"/>
</dbReference>
<keyword evidence="7" id="KW-1003">Cell membrane</keyword>
<gene>
    <name evidence="7 10" type="primary">mraY</name>
    <name evidence="10" type="ORF">JM64_04015</name>
</gene>
<comment type="cofactor">
    <cofactor evidence="7 9">
        <name>Mg(2+)</name>
        <dbReference type="ChEBI" id="CHEBI:18420"/>
    </cofactor>
</comment>
<feature type="transmembrane region" description="Helical" evidence="7">
    <location>
        <begin position="6"/>
        <end position="27"/>
    </location>
</feature>
<dbReference type="GO" id="GO:0005886">
    <property type="term" value="C:plasma membrane"/>
    <property type="evidence" value="ECO:0007669"/>
    <property type="project" value="UniProtKB-SubCell"/>
</dbReference>
<dbReference type="HAMAP" id="MF_00038">
    <property type="entry name" value="MraY"/>
    <property type="match status" value="1"/>
</dbReference>
<comment type="subcellular location">
    <subcellularLocation>
        <location evidence="7">Cell membrane</location>
        <topology evidence="7">Multi-pass membrane protein</topology>
    </subcellularLocation>
    <subcellularLocation>
        <location evidence="1">Membrane</location>
        <topology evidence="1">Multi-pass membrane protein</topology>
    </subcellularLocation>
</comment>
<dbReference type="PATRIC" id="fig|93466.3.peg.864"/>
<dbReference type="UniPathway" id="UPA00219"/>
<dbReference type="OrthoDB" id="9805475at2"/>
<dbReference type="InterPro" id="IPR000715">
    <property type="entry name" value="Glycosyl_transferase_4"/>
</dbReference>
<evidence type="ECO:0000256" key="4">
    <source>
        <dbReference type="ARBA" id="ARBA00022692"/>
    </source>
</evidence>
<evidence type="ECO:0000256" key="1">
    <source>
        <dbReference type="ARBA" id="ARBA00004141"/>
    </source>
</evidence>
<keyword evidence="7" id="KW-0131">Cell cycle</keyword>
<evidence type="ECO:0000313" key="11">
    <source>
        <dbReference type="Proteomes" id="UP000077096"/>
    </source>
</evidence>
<comment type="similarity">
    <text evidence="2 7">Belongs to the glycosyltransferase 4 family. MraY subfamily.</text>
</comment>
<evidence type="ECO:0000256" key="2">
    <source>
        <dbReference type="ARBA" id="ARBA00005583"/>
    </source>
</evidence>
<keyword evidence="7" id="KW-0573">Peptidoglycan synthesis</keyword>
<feature type="transmembrane region" description="Helical" evidence="7">
    <location>
        <begin position="287"/>
        <end position="307"/>
    </location>
</feature>
<dbReference type="GO" id="GO:0051992">
    <property type="term" value="F:UDP-N-acetylmuramoyl-L-alanyl-D-glutamyl-meso-2,6-diaminopimelyl-D-alanyl-D-alanine:undecaprenyl-phosphate transferase activity"/>
    <property type="evidence" value="ECO:0007669"/>
    <property type="project" value="RHEA"/>
</dbReference>
<dbReference type="KEGG" id="fng:JM64_04015"/>
<feature type="transmembrane region" description="Helical" evidence="7">
    <location>
        <begin position="78"/>
        <end position="99"/>
    </location>
</feature>
<dbReference type="AlphaFoldDB" id="A0A172T2M5"/>
<keyword evidence="6 7" id="KW-0472">Membrane</keyword>
<dbReference type="GO" id="GO:0071555">
    <property type="term" value="P:cell wall organization"/>
    <property type="evidence" value="ECO:0007669"/>
    <property type="project" value="UniProtKB-KW"/>
</dbReference>
<keyword evidence="7 9" id="KW-0479">Metal-binding</keyword>
<organism evidence="10 11">
    <name type="scientific">Fervidobacterium pennivorans</name>
    <dbReference type="NCBI Taxonomy" id="93466"/>
    <lineage>
        <taxon>Bacteria</taxon>
        <taxon>Thermotogati</taxon>
        <taxon>Thermotogota</taxon>
        <taxon>Thermotogae</taxon>
        <taxon>Thermotogales</taxon>
        <taxon>Fervidobacteriaceae</taxon>
        <taxon>Fervidobacterium</taxon>
    </lineage>
</organism>
<dbReference type="Proteomes" id="UP000077096">
    <property type="component" value="Chromosome"/>
</dbReference>
<feature type="transmembrane region" description="Helical" evidence="7">
    <location>
        <begin position="55"/>
        <end position="72"/>
    </location>
</feature>
<feature type="transmembrane region" description="Helical" evidence="7">
    <location>
        <begin position="111"/>
        <end position="129"/>
    </location>
</feature>
<dbReference type="GO" id="GO:0051301">
    <property type="term" value="P:cell division"/>
    <property type="evidence" value="ECO:0007669"/>
    <property type="project" value="UniProtKB-KW"/>
</dbReference>
<dbReference type="InterPro" id="IPR003524">
    <property type="entry name" value="PNAcMuramoyl-5peptid_Trfase"/>
</dbReference>
<dbReference type="NCBIfam" id="TIGR00445">
    <property type="entry name" value="mraY"/>
    <property type="match status" value="1"/>
</dbReference>
<evidence type="ECO:0000256" key="9">
    <source>
        <dbReference type="PIRSR" id="PIRSR600715-1"/>
    </source>
</evidence>